<evidence type="ECO:0000259" key="11">
    <source>
        <dbReference type="Pfam" id="PF08234"/>
    </source>
</evidence>
<dbReference type="EMBL" id="ML977164">
    <property type="protein sequence ID" value="KAF1985053.1"/>
    <property type="molecule type" value="Genomic_DNA"/>
</dbReference>
<evidence type="ECO:0000256" key="8">
    <source>
        <dbReference type="ARBA" id="ARBA00023328"/>
    </source>
</evidence>
<keyword evidence="13" id="KW-1185">Reference proteome</keyword>
<gene>
    <name evidence="12" type="ORF">K402DRAFT_379860</name>
</gene>
<dbReference type="AlphaFoldDB" id="A0A6G1GVR7"/>
<proteinExistence type="inferred from homology"/>
<evidence type="ECO:0000256" key="5">
    <source>
        <dbReference type="ARBA" id="ARBA00022838"/>
    </source>
</evidence>
<comment type="subunit">
    <text evidence="9">Component of the NDC80 complex.</text>
</comment>
<evidence type="ECO:0000256" key="4">
    <source>
        <dbReference type="ARBA" id="ARBA00022776"/>
    </source>
</evidence>
<evidence type="ECO:0000313" key="13">
    <source>
        <dbReference type="Proteomes" id="UP000800041"/>
    </source>
</evidence>
<keyword evidence="5 9" id="KW-0995">Kinetochore</keyword>
<keyword evidence="7 9" id="KW-0131">Cell cycle</keyword>
<comment type="similarity">
    <text evidence="1 9">Belongs to the SPC25 family.</text>
</comment>
<dbReference type="OrthoDB" id="4056921at2759"/>
<keyword evidence="2 9" id="KW-0158">Chromosome</keyword>
<feature type="coiled-coil region" evidence="10">
    <location>
        <begin position="59"/>
        <end position="86"/>
    </location>
</feature>
<sequence>MATTFEPSLSTSAMRAPYSTAEAPSMADSLPSINFGFEELRERMARFSSRFDDFIEKGRKRVLEERNQFRMNIAELQEDQRQKQRDIEITHLKSSTHAQTLSKEAAETTEMHSAINALTSTKQTHQSTNASLASEIAAVKKQIASRRAAQASHRQALAAQSRINPSELQFWESHLCMAILGAGIPDRLKFAFTHVHEKEWERECWFELGTGTRDYSVHAVRPKLEREAVDGLVDRLNETRELVGFLKGMRGLFVEALK</sequence>
<dbReference type="InterPro" id="IPR013255">
    <property type="entry name" value="Spc25_C"/>
</dbReference>
<name>A0A6G1GVR7_9PEZI</name>
<protein>
    <recommendedName>
        <fullName evidence="9">Kinetochore protein SPC25</fullName>
    </recommendedName>
</protein>
<keyword evidence="4 9" id="KW-0498">Mitosis</keyword>
<dbReference type="FunFam" id="3.30.457.50:FF:000001">
    <property type="entry name" value="Probable kinetochore protein spc25"/>
    <property type="match status" value="1"/>
</dbReference>
<dbReference type="InterPro" id="IPR045143">
    <property type="entry name" value="Spc25"/>
</dbReference>
<dbReference type="GO" id="GO:0051301">
    <property type="term" value="P:cell division"/>
    <property type="evidence" value="ECO:0007669"/>
    <property type="project" value="UniProtKB-UniRule"/>
</dbReference>
<organism evidence="12 13">
    <name type="scientific">Aulographum hederae CBS 113979</name>
    <dbReference type="NCBI Taxonomy" id="1176131"/>
    <lineage>
        <taxon>Eukaryota</taxon>
        <taxon>Fungi</taxon>
        <taxon>Dikarya</taxon>
        <taxon>Ascomycota</taxon>
        <taxon>Pezizomycotina</taxon>
        <taxon>Dothideomycetes</taxon>
        <taxon>Pleosporomycetidae</taxon>
        <taxon>Aulographales</taxon>
        <taxon>Aulographaceae</taxon>
    </lineage>
</organism>
<dbReference type="PANTHER" id="PTHR14281:SF0">
    <property type="entry name" value="KINETOCHORE PROTEIN SPC25"/>
    <property type="match status" value="1"/>
</dbReference>
<comment type="function">
    <text evidence="9">Acts as a component of the essential kinetochore-associated NDC80 complex, which is required for chromosome segregation and spindle checkpoint activity.</text>
</comment>
<keyword evidence="3 9" id="KW-0132">Cell division</keyword>
<comment type="subcellular location">
    <subcellularLocation>
        <location evidence="9">Nucleus</location>
    </subcellularLocation>
    <subcellularLocation>
        <location evidence="9">Chromosome</location>
        <location evidence="9">Centromere</location>
        <location evidence="9">Kinetochore</location>
    </subcellularLocation>
</comment>
<evidence type="ECO:0000256" key="9">
    <source>
        <dbReference type="RuleBase" id="RU367150"/>
    </source>
</evidence>
<feature type="domain" description="Chromosome segregation protein Spc25 C-terminal" evidence="11">
    <location>
        <begin position="185"/>
        <end position="254"/>
    </location>
</feature>
<evidence type="ECO:0000256" key="2">
    <source>
        <dbReference type="ARBA" id="ARBA00022454"/>
    </source>
</evidence>
<keyword evidence="8 9" id="KW-0137">Centromere</keyword>
<evidence type="ECO:0000256" key="1">
    <source>
        <dbReference type="ARBA" id="ARBA00006379"/>
    </source>
</evidence>
<dbReference type="GO" id="GO:0031262">
    <property type="term" value="C:Ndc80 complex"/>
    <property type="evidence" value="ECO:0007669"/>
    <property type="project" value="InterPro"/>
</dbReference>
<keyword evidence="9" id="KW-0539">Nucleus</keyword>
<dbReference type="GO" id="GO:0007059">
    <property type="term" value="P:chromosome segregation"/>
    <property type="evidence" value="ECO:0007669"/>
    <property type="project" value="InterPro"/>
</dbReference>
<dbReference type="GO" id="GO:0005634">
    <property type="term" value="C:nucleus"/>
    <property type="evidence" value="ECO:0007669"/>
    <property type="project" value="UniProtKB-SubCell"/>
</dbReference>
<evidence type="ECO:0000313" key="12">
    <source>
        <dbReference type="EMBL" id="KAF1985053.1"/>
    </source>
</evidence>
<dbReference type="Gene3D" id="3.30.457.50">
    <property type="entry name" value="Chromosome segregation protein Spc25"/>
    <property type="match status" value="1"/>
</dbReference>
<dbReference type="PANTHER" id="PTHR14281">
    <property type="entry name" value="KINETOCHORE PROTEIN SPC25-RELATED"/>
    <property type="match status" value="1"/>
</dbReference>
<keyword evidence="6 10" id="KW-0175">Coiled coil</keyword>
<dbReference type="CDD" id="cd23784">
    <property type="entry name" value="RWD_Spc25"/>
    <property type="match status" value="1"/>
</dbReference>
<accession>A0A6G1GVR7</accession>
<dbReference type="Pfam" id="PF08234">
    <property type="entry name" value="Spindle_Spc25"/>
    <property type="match status" value="1"/>
</dbReference>
<reference evidence="12" key="1">
    <citation type="journal article" date="2020" name="Stud. Mycol.">
        <title>101 Dothideomycetes genomes: a test case for predicting lifestyles and emergence of pathogens.</title>
        <authorList>
            <person name="Haridas S."/>
            <person name="Albert R."/>
            <person name="Binder M."/>
            <person name="Bloem J."/>
            <person name="Labutti K."/>
            <person name="Salamov A."/>
            <person name="Andreopoulos B."/>
            <person name="Baker S."/>
            <person name="Barry K."/>
            <person name="Bills G."/>
            <person name="Bluhm B."/>
            <person name="Cannon C."/>
            <person name="Castanera R."/>
            <person name="Culley D."/>
            <person name="Daum C."/>
            <person name="Ezra D."/>
            <person name="Gonzalez J."/>
            <person name="Henrissat B."/>
            <person name="Kuo A."/>
            <person name="Liang C."/>
            <person name="Lipzen A."/>
            <person name="Lutzoni F."/>
            <person name="Magnuson J."/>
            <person name="Mondo S."/>
            <person name="Nolan M."/>
            <person name="Ohm R."/>
            <person name="Pangilinan J."/>
            <person name="Park H.-J."/>
            <person name="Ramirez L."/>
            <person name="Alfaro M."/>
            <person name="Sun H."/>
            <person name="Tritt A."/>
            <person name="Yoshinaga Y."/>
            <person name="Zwiers L.-H."/>
            <person name="Turgeon B."/>
            <person name="Goodwin S."/>
            <person name="Spatafora J."/>
            <person name="Crous P."/>
            <person name="Grigoriev I."/>
        </authorList>
    </citation>
    <scope>NUCLEOTIDE SEQUENCE</scope>
    <source>
        <strain evidence="12">CBS 113979</strain>
    </source>
</reference>
<evidence type="ECO:0000256" key="6">
    <source>
        <dbReference type="ARBA" id="ARBA00023054"/>
    </source>
</evidence>
<dbReference type="Proteomes" id="UP000800041">
    <property type="component" value="Unassembled WGS sequence"/>
</dbReference>
<evidence type="ECO:0000256" key="3">
    <source>
        <dbReference type="ARBA" id="ARBA00022618"/>
    </source>
</evidence>
<evidence type="ECO:0000256" key="10">
    <source>
        <dbReference type="SAM" id="Coils"/>
    </source>
</evidence>
<evidence type="ECO:0000256" key="7">
    <source>
        <dbReference type="ARBA" id="ARBA00023306"/>
    </source>
</evidence>